<reference evidence="2 3" key="1">
    <citation type="submission" date="2024-10" db="EMBL/GenBank/DDBJ databases">
        <title>Novel secondary metabolite-producing bacteria for plant disease control.</title>
        <authorList>
            <person name="Chevrette M."/>
        </authorList>
    </citation>
    <scope>NUCLEOTIDE SEQUENCE [LARGE SCALE GENOMIC DNA]</scope>
    <source>
        <strain evidence="2 3">J30 TE3557</strain>
    </source>
</reference>
<feature type="transmembrane region" description="Helical" evidence="1">
    <location>
        <begin position="42"/>
        <end position="63"/>
    </location>
</feature>
<evidence type="ECO:0000256" key="1">
    <source>
        <dbReference type="SAM" id="Phobius"/>
    </source>
</evidence>
<comment type="caution">
    <text evidence="2">The sequence shown here is derived from an EMBL/GenBank/DDBJ whole genome shotgun (WGS) entry which is preliminary data.</text>
</comment>
<keyword evidence="1" id="KW-0812">Transmembrane</keyword>
<dbReference type="Proteomes" id="UP001620520">
    <property type="component" value="Unassembled WGS sequence"/>
</dbReference>
<gene>
    <name evidence="2" type="ORF">ABIA52_000976</name>
</gene>
<evidence type="ECO:0000313" key="3">
    <source>
        <dbReference type="Proteomes" id="UP001620520"/>
    </source>
</evidence>
<keyword evidence="3" id="KW-1185">Reference proteome</keyword>
<name>A0ABW8N232_9MICC</name>
<accession>A0ABW8N232</accession>
<sequence length="207" mass="22533">MSKPLVDDTAGHVVHFVERLDASSPVPSSLMLPKHLGAFGRLFFALVNVLATTAAVDAVYLLWTEETPGLWFNVLFSVMIGAIPVVLWAILIGTGAEAKADLQRQAVWERGRHLAKSWPGIILARDTRLAEEGSVSSFHVMVELDDGSKVSGWWRPLKASSRLLLQPQVPGIGSAVLVWRVAGDKRADSPLIIQVIDPTVVQQRPSS</sequence>
<protein>
    <submittedName>
        <fullName evidence="2">Uncharacterized protein</fullName>
    </submittedName>
</protein>
<feature type="transmembrane region" description="Helical" evidence="1">
    <location>
        <begin position="69"/>
        <end position="94"/>
    </location>
</feature>
<keyword evidence="1" id="KW-1133">Transmembrane helix</keyword>
<dbReference type="EMBL" id="JBIYEW010000003">
    <property type="protein sequence ID" value="MFK4638087.1"/>
    <property type="molecule type" value="Genomic_DNA"/>
</dbReference>
<organism evidence="2 3">
    <name type="scientific">Paenarthrobacter histidinolovorans</name>
    <dbReference type="NCBI Taxonomy" id="43664"/>
    <lineage>
        <taxon>Bacteria</taxon>
        <taxon>Bacillati</taxon>
        <taxon>Actinomycetota</taxon>
        <taxon>Actinomycetes</taxon>
        <taxon>Micrococcales</taxon>
        <taxon>Micrococcaceae</taxon>
        <taxon>Paenarthrobacter</taxon>
    </lineage>
</organism>
<dbReference type="RefSeq" id="WP_404593750.1">
    <property type="nucleotide sequence ID" value="NZ_JBIYEW010000003.1"/>
</dbReference>
<keyword evidence="1" id="KW-0472">Membrane</keyword>
<proteinExistence type="predicted"/>
<evidence type="ECO:0000313" key="2">
    <source>
        <dbReference type="EMBL" id="MFK4638087.1"/>
    </source>
</evidence>